<dbReference type="HOGENOM" id="CLU_065053_1_0_1"/>
<dbReference type="PaxDb" id="3880-AET00855"/>
<dbReference type="InterPro" id="IPR004864">
    <property type="entry name" value="LEA_2"/>
</dbReference>
<dbReference type="Proteomes" id="UP000265566">
    <property type="component" value="Chromosome 5"/>
</dbReference>
<dbReference type="EMBL" id="CM001221">
    <property type="protein sequence ID" value="AET00855.1"/>
    <property type="molecule type" value="Genomic_DNA"/>
</dbReference>
<dbReference type="PANTHER" id="PTHR31234:SF42">
    <property type="entry name" value="LATE EMBRYOGENESIS ABUNDANT (LEA) HYDROXYPROLINE-RICH GLYCOPROTEIN FAMILY"/>
    <property type="match status" value="1"/>
</dbReference>
<dbReference type="OMA" id="TICQIEM"/>
<evidence type="ECO:0000256" key="4">
    <source>
        <dbReference type="ARBA" id="ARBA00023136"/>
    </source>
</evidence>
<dbReference type="eggNOG" id="ENOG502QXV5">
    <property type="taxonomic scope" value="Eukaryota"/>
</dbReference>
<proteinExistence type="predicted"/>
<protein>
    <submittedName>
        <fullName evidence="8 9">Late embryogenesis abundant protein</fullName>
    </submittedName>
</protein>
<feature type="transmembrane region" description="Helical" evidence="6">
    <location>
        <begin position="55"/>
        <end position="84"/>
    </location>
</feature>
<evidence type="ECO:0000313" key="12">
    <source>
        <dbReference type="Proteomes" id="UP000265566"/>
    </source>
</evidence>
<evidence type="ECO:0000256" key="5">
    <source>
        <dbReference type="SAM" id="MobiDB-lite"/>
    </source>
</evidence>
<reference evidence="8 11" key="1">
    <citation type="journal article" date="2011" name="Nature">
        <title>The Medicago genome provides insight into the evolution of rhizobial symbioses.</title>
        <authorList>
            <person name="Young N.D."/>
            <person name="Debelle F."/>
            <person name="Oldroyd G.E."/>
            <person name="Geurts R."/>
            <person name="Cannon S.B."/>
            <person name="Udvardi M.K."/>
            <person name="Benedito V.A."/>
            <person name="Mayer K.F."/>
            <person name="Gouzy J."/>
            <person name="Schoof H."/>
            <person name="Van de Peer Y."/>
            <person name="Proost S."/>
            <person name="Cook D.R."/>
            <person name="Meyers B.C."/>
            <person name="Spannagl M."/>
            <person name="Cheung F."/>
            <person name="De Mita S."/>
            <person name="Krishnakumar V."/>
            <person name="Gundlach H."/>
            <person name="Zhou S."/>
            <person name="Mudge J."/>
            <person name="Bharti A.K."/>
            <person name="Murray J.D."/>
            <person name="Naoumkina M.A."/>
            <person name="Rosen B."/>
            <person name="Silverstein K.A."/>
            <person name="Tang H."/>
            <person name="Rombauts S."/>
            <person name="Zhao P.X."/>
            <person name="Zhou P."/>
            <person name="Barbe V."/>
            <person name="Bardou P."/>
            <person name="Bechner M."/>
            <person name="Bellec A."/>
            <person name="Berger A."/>
            <person name="Berges H."/>
            <person name="Bidwell S."/>
            <person name="Bisseling T."/>
            <person name="Choisne N."/>
            <person name="Couloux A."/>
            <person name="Denny R."/>
            <person name="Deshpande S."/>
            <person name="Dai X."/>
            <person name="Doyle J.J."/>
            <person name="Dudez A.M."/>
            <person name="Farmer A.D."/>
            <person name="Fouteau S."/>
            <person name="Franken C."/>
            <person name="Gibelin C."/>
            <person name="Gish J."/>
            <person name="Goldstein S."/>
            <person name="Gonzalez A.J."/>
            <person name="Green P.J."/>
            <person name="Hallab A."/>
            <person name="Hartog M."/>
            <person name="Hua A."/>
            <person name="Humphray S.J."/>
            <person name="Jeong D.H."/>
            <person name="Jing Y."/>
            <person name="Jocker A."/>
            <person name="Kenton S.M."/>
            <person name="Kim D.J."/>
            <person name="Klee K."/>
            <person name="Lai H."/>
            <person name="Lang C."/>
            <person name="Lin S."/>
            <person name="Macmil S.L."/>
            <person name="Magdelenat G."/>
            <person name="Matthews L."/>
            <person name="McCorrison J."/>
            <person name="Monaghan E.L."/>
            <person name="Mun J.H."/>
            <person name="Najar F.Z."/>
            <person name="Nicholson C."/>
            <person name="Noirot C."/>
            <person name="O'Bleness M."/>
            <person name="Paule C.R."/>
            <person name="Poulain J."/>
            <person name="Prion F."/>
            <person name="Qin B."/>
            <person name="Qu C."/>
            <person name="Retzel E.F."/>
            <person name="Riddle C."/>
            <person name="Sallet E."/>
            <person name="Samain S."/>
            <person name="Samson N."/>
            <person name="Sanders I."/>
            <person name="Saurat O."/>
            <person name="Scarpelli C."/>
            <person name="Schiex T."/>
            <person name="Segurens B."/>
            <person name="Severin A.J."/>
            <person name="Sherrier D.J."/>
            <person name="Shi R."/>
            <person name="Sims S."/>
            <person name="Singer S.R."/>
            <person name="Sinharoy S."/>
            <person name="Sterck L."/>
            <person name="Viollet A."/>
            <person name="Wang B.B."/>
            <person name="Wang K."/>
            <person name="Wang M."/>
            <person name="Wang X."/>
            <person name="Warfsmann J."/>
            <person name="Weissenbach J."/>
            <person name="White D.D."/>
            <person name="White J.D."/>
            <person name="Wiley G.B."/>
            <person name="Wincker P."/>
            <person name="Xing Y."/>
            <person name="Yang L."/>
            <person name="Yao Z."/>
            <person name="Ying F."/>
            <person name="Zhai J."/>
            <person name="Zhou L."/>
            <person name="Zuber A."/>
            <person name="Denarie J."/>
            <person name="Dixon R.A."/>
            <person name="May G.D."/>
            <person name="Schwartz D.C."/>
            <person name="Rogers J."/>
            <person name="Quetier F."/>
            <person name="Town C.D."/>
            <person name="Roe B.A."/>
        </authorList>
    </citation>
    <scope>NUCLEOTIDE SEQUENCE [LARGE SCALE GENOMIC DNA]</scope>
    <source>
        <strain evidence="8">A17</strain>
        <strain evidence="10 11">cv. Jemalong A17</strain>
    </source>
</reference>
<dbReference type="EMBL" id="PSQE01000005">
    <property type="protein sequence ID" value="RHN58065.1"/>
    <property type="molecule type" value="Genomic_DNA"/>
</dbReference>
<dbReference type="AlphaFoldDB" id="G7K4T5"/>
<feature type="region of interest" description="Disordered" evidence="5">
    <location>
        <begin position="1"/>
        <end position="35"/>
    </location>
</feature>
<dbReference type="EnsemblPlants" id="AET00855">
    <property type="protein sequence ID" value="AET00855"/>
    <property type="gene ID" value="MTR_5g096680"/>
</dbReference>
<reference evidence="9" key="5">
    <citation type="journal article" date="2018" name="Nat. Plants">
        <title>Whole-genome landscape of Medicago truncatula symbiotic genes.</title>
        <authorList>
            <person name="Pecrix Y."/>
            <person name="Gamas P."/>
            <person name="Carrere S."/>
        </authorList>
    </citation>
    <scope>NUCLEOTIDE SEQUENCE</scope>
    <source>
        <tissue evidence="9">Leaves</tissue>
    </source>
</reference>
<dbReference type="Proteomes" id="UP000002051">
    <property type="component" value="Chromosome 5"/>
</dbReference>
<dbReference type="KEGG" id="mtr:11437411"/>
<dbReference type="OrthoDB" id="630676at2759"/>
<reference evidence="12" key="4">
    <citation type="journal article" date="2018" name="Nat. Plants">
        <title>Whole-genome landscape of Medicago truncatula symbiotic genes.</title>
        <authorList>
            <person name="Pecrix Y."/>
            <person name="Staton S.E."/>
            <person name="Sallet E."/>
            <person name="Lelandais-Briere C."/>
            <person name="Moreau S."/>
            <person name="Carrere S."/>
            <person name="Blein T."/>
            <person name="Jardinaud M.F."/>
            <person name="Latrasse D."/>
            <person name="Zouine M."/>
            <person name="Zahm M."/>
            <person name="Kreplak J."/>
            <person name="Mayjonade B."/>
            <person name="Satge C."/>
            <person name="Perez M."/>
            <person name="Cauet S."/>
            <person name="Marande W."/>
            <person name="Chantry-Darmon C."/>
            <person name="Lopez-Roques C."/>
            <person name="Bouchez O."/>
            <person name="Berard A."/>
            <person name="Debelle F."/>
            <person name="Munos S."/>
            <person name="Bendahmane A."/>
            <person name="Berges H."/>
            <person name="Niebel A."/>
            <person name="Buitink J."/>
            <person name="Frugier F."/>
            <person name="Benhamed M."/>
            <person name="Crespi M."/>
            <person name="Gouzy J."/>
            <person name="Gamas P."/>
        </authorList>
    </citation>
    <scope>NUCLEOTIDE SEQUENCE [LARGE SCALE GENOMIC DNA]</scope>
    <source>
        <strain evidence="12">cv. Jemalong A17</strain>
    </source>
</reference>
<dbReference type="PANTHER" id="PTHR31234">
    <property type="entry name" value="LATE EMBRYOGENESIS ABUNDANT (LEA) HYDROXYPROLINE-RICH GLYCOPROTEIN FAMILY"/>
    <property type="match status" value="1"/>
</dbReference>
<keyword evidence="11" id="KW-1185">Reference proteome</keyword>
<reference evidence="10" key="3">
    <citation type="submission" date="2015-04" db="UniProtKB">
        <authorList>
            <consortium name="EnsemblPlants"/>
        </authorList>
    </citation>
    <scope>IDENTIFICATION</scope>
    <source>
        <strain evidence="10">cv. Jemalong A17</strain>
    </source>
</reference>
<dbReference type="GO" id="GO:0098542">
    <property type="term" value="P:defense response to other organism"/>
    <property type="evidence" value="ECO:0007669"/>
    <property type="project" value="InterPro"/>
</dbReference>
<comment type="subcellular location">
    <subcellularLocation>
        <location evidence="1">Membrane</location>
        <topology evidence="1">Single-pass membrane protein</topology>
    </subcellularLocation>
</comment>
<evidence type="ECO:0000313" key="9">
    <source>
        <dbReference type="EMBL" id="RHN58065.1"/>
    </source>
</evidence>
<accession>G7K4T5</accession>
<evidence type="ECO:0000256" key="3">
    <source>
        <dbReference type="ARBA" id="ARBA00022989"/>
    </source>
</evidence>
<gene>
    <name evidence="10" type="primary">11437411</name>
    <name evidence="8" type="ordered locus">MTR_5g096680</name>
    <name evidence="9" type="ORF">MtrunA17_Chr5g0447101</name>
</gene>
<evidence type="ECO:0000256" key="6">
    <source>
        <dbReference type="SAM" id="Phobius"/>
    </source>
</evidence>
<dbReference type="InterPro" id="IPR044839">
    <property type="entry name" value="NDR1-like"/>
</dbReference>
<feature type="domain" description="Late embryogenesis abundant protein LEA-2 subgroup" evidence="7">
    <location>
        <begin position="120"/>
        <end position="207"/>
    </location>
</feature>
<evidence type="ECO:0000256" key="1">
    <source>
        <dbReference type="ARBA" id="ARBA00004167"/>
    </source>
</evidence>
<dbReference type="STRING" id="3880.G7K4T5"/>
<evidence type="ECO:0000313" key="8">
    <source>
        <dbReference type="EMBL" id="AET00855.1"/>
    </source>
</evidence>
<evidence type="ECO:0000313" key="10">
    <source>
        <dbReference type="EnsemblPlants" id="AET00855"/>
    </source>
</evidence>
<keyword evidence="4 6" id="KW-0472">Membrane</keyword>
<evidence type="ECO:0000256" key="2">
    <source>
        <dbReference type="ARBA" id="ARBA00022692"/>
    </source>
</evidence>
<dbReference type="Gramene" id="rna33671">
    <property type="protein sequence ID" value="RHN58065.1"/>
    <property type="gene ID" value="gene33671"/>
</dbReference>
<keyword evidence="2 6" id="KW-0812">Transmembrane</keyword>
<keyword evidence="3 6" id="KW-1133">Transmembrane helix</keyword>
<sequence>MHPNTSPPSEETNIEISPETPIISKQPKNQHPLRTRSSRKLAILKVDDQQKTKPIVWFAAILCFIFSFTLIFFGIATIICYLTLKPSNPLFDISNASLNVVYFDSKQYFNGDFALQANFSNPNRKVHVKFESLYIQLFYSNRVIASQSIKPFTQKPKETRYETVRFISTLLFMPQEVGVRLQRELQNNRLSCYAKGTFKVKVNMWILHSSFWLHSVCQIEMTGPPNGSLVARQCITTR</sequence>
<dbReference type="GO" id="GO:0016020">
    <property type="term" value="C:membrane"/>
    <property type="evidence" value="ECO:0007669"/>
    <property type="project" value="UniProtKB-SubCell"/>
</dbReference>
<evidence type="ECO:0000313" key="11">
    <source>
        <dbReference type="Proteomes" id="UP000002051"/>
    </source>
</evidence>
<dbReference type="Pfam" id="PF03168">
    <property type="entry name" value="LEA_2"/>
    <property type="match status" value="1"/>
</dbReference>
<evidence type="ECO:0000259" key="7">
    <source>
        <dbReference type="Pfam" id="PF03168"/>
    </source>
</evidence>
<reference evidence="8 11" key="2">
    <citation type="journal article" date="2014" name="BMC Genomics">
        <title>An improved genome release (version Mt4.0) for the model legume Medicago truncatula.</title>
        <authorList>
            <person name="Tang H."/>
            <person name="Krishnakumar V."/>
            <person name="Bidwell S."/>
            <person name="Rosen B."/>
            <person name="Chan A."/>
            <person name="Zhou S."/>
            <person name="Gentzbittel L."/>
            <person name="Childs K.L."/>
            <person name="Yandell M."/>
            <person name="Gundlach H."/>
            <person name="Mayer K.F."/>
            <person name="Schwartz D.C."/>
            <person name="Town C.D."/>
        </authorList>
    </citation>
    <scope>GENOME REANNOTATION</scope>
    <source>
        <strain evidence="10 11">cv. Jemalong A17</strain>
    </source>
</reference>
<organism evidence="8 11">
    <name type="scientific">Medicago truncatula</name>
    <name type="common">Barrel medic</name>
    <name type="synonym">Medicago tribuloides</name>
    <dbReference type="NCBI Taxonomy" id="3880"/>
    <lineage>
        <taxon>Eukaryota</taxon>
        <taxon>Viridiplantae</taxon>
        <taxon>Streptophyta</taxon>
        <taxon>Embryophyta</taxon>
        <taxon>Tracheophyta</taxon>
        <taxon>Spermatophyta</taxon>
        <taxon>Magnoliopsida</taxon>
        <taxon>eudicotyledons</taxon>
        <taxon>Gunneridae</taxon>
        <taxon>Pentapetalae</taxon>
        <taxon>rosids</taxon>
        <taxon>fabids</taxon>
        <taxon>Fabales</taxon>
        <taxon>Fabaceae</taxon>
        <taxon>Papilionoideae</taxon>
        <taxon>50 kb inversion clade</taxon>
        <taxon>NPAAA clade</taxon>
        <taxon>Hologalegina</taxon>
        <taxon>IRL clade</taxon>
        <taxon>Trifolieae</taxon>
        <taxon>Medicago</taxon>
    </lineage>
</organism>
<name>G7K4T5_MEDTR</name>